<name>A0A7X0X1D5_LISSE</name>
<evidence type="ECO:0000313" key="3">
    <source>
        <dbReference type="EMBL" id="MBC1485843.1"/>
    </source>
</evidence>
<dbReference type="SUPFAM" id="SSF56349">
    <property type="entry name" value="DNA breaking-rejoining enzymes"/>
    <property type="match status" value="1"/>
</dbReference>
<dbReference type="AlphaFoldDB" id="A0A7X0X1D5"/>
<proteinExistence type="predicted"/>
<gene>
    <name evidence="3" type="ORF">HB897_06340</name>
</gene>
<dbReference type="InterPro" id="IPR011010">
    <property type="entry name" value="DNA_brk_join_enz"/>
</dbReference>
<dbReference type="Gene3D" id="1.10.443.10">
    <property type="entry name" value="Intergrase catalytic core"/>
    <property type="match status" value="1"/>
</dbReference>
<dbReference type="GO" id="GO:0003677">
    <property type="term" value="F:DNA binding"/>
    <property type="evidence" value="ECO:0007669"/>
    <property type="project" value="InterPro"/>
</dbReference>
<evidence type="ECO:0000256" key="1">
    <source>
        <dbReference type="ARBA" id="ARBA00023172"/>
    </source>
</evidence>
<dbReference type="GO" id="GO:0015074">
    <property type="term" value="P:DNA integration"/>
    <property type="evidence" value="ECO:0007669"/>
    <property type="project" value="InterPro"/>
</dbReference>
<comment type="caution">
    <text evidence="3">The sequence shown here is derived from an EMBL/GenBank/DDBJ whole genome shotgun (WGS) entry which is preliminary data.</text>
</comment>
<dbReference type="EMBL" id="JAARRG010000003">
    <property type="protein sequence ID" value="MBC1485843.1"/>
    <property type="molecule type" value="Genomic_DNA"/>
</dbReference>
<accession>A0A7X0X1D5</accession>
<feature type="domain" description="Tyr recombinase" evidence="2">
    <location>
        <begin position="1"/>
        <end position="70"/>
    </location>
</feature>
<sequence>MNKTLKKICQHLNIQTITCHVLRHAHGSVFLYYNLNIKYVSRQLGHKDIVTTLQIYSHVLDELEQTENRKADAVMEELF</sequence>
<dbReference type="InterPro" id="IPR002104">
    <property type="entry name" value="Integrase_catalytic"/>
</dbReference>
<dbReference type="GO" id="GO:0006310">
    <property type="term" value="P:DNA recombination"/>
    <property type="evidence" value="ECO:0007669"/>
    <property type="project" value="UniProtKB-KW"/>
</dbReference>
<dbReference type="Pfam" id="PF00589">
    <property type="entry name" value="Phage_integrase"/>
    <property type="match status" value="1"/>
</dbReference>
<dbReference type="Proteomes" id="UP000523362">
    <property type="component" value="Unassembled WGS sequence"/>
</dbReference>
<reference evidence="3 4" key="1">
    <citation type="submission" date="2020-03" db="EMBL/GenBank/DDBJ databases">
        <title>Soil Listeria distribution.</title>
        <authorList>
            <person name="Liao J."/>
            <person name="Wiedmann M."/>
        </authorList>
    </citation>
    <scope>NUCLEOTIDE SEQUENCE [LARGE SCALE GENOMIC DNA]</scope>
    <source>
        <strain evidence="3 4">FSL L7-1560</strain>
    </source>
</reference>
<dbReference type="InterPro" id="IPR013762">
    <property type="entry name" value="Integrase-like_cat_sf"/>
</dbReference>
<dbReference type="RefSeq" id="WP_185383621.1">
    <property type="nucleotide sequence ID" value="NZ_CP124262.1"/>
</dbReference>
<evidence type="ECO:0000313" key="4">
    <source>
        <dbReference type="Proteomes" id="UP000523362"/>
    </source>
</evidence>
<evidence type="ECO:0000259" key="2">
    <source>
        <dbReference type="PROSITE" id="PS51898"/>
    </source>
</evidence>
<protein>
    <submittedName>
        <fullName evidence="3">Tyrosine-type recombinase/integrase</fullName>
    </submittedName>
</protein>
<keyword evidence="1" id="KW-0233">DNA recombination</keyword>
<dbReference type="PROSITE" id="PS51898">
    <property type="entry name" value="TYR_RECOMBINASE"/>
    <property type="match status" value="1"/>
</dbReference>
<organism evidence="3 4">
    <name type="scientific">Listeria seeligeri</name>
    <dbReference type="NCBI Taxonomy" id="1640"/>
    <lineage>
        <taxon>Bacteria</taxon>
        <taxon>Bacillati</taxon>
        <taxon>Bacillota</taxon>
        <taxon>Bacilli</taxon>
        <taxon>Bacillales</taxon>
        <taxon>Listeriaceae</taxon>
        <taxon>Listeria</taxon>
    </lineage>
</organism>